<comment type="caution">
    <text evidence="2">The sequence shown here is derived from an EMBL/GenBank/DDBJ whole genome shotgun (WGS) entry which is preliminary data.</text>
</comment>
<dbReference type="Proteomes" id="UP000324222">
    <property type="component" value="Unassembled WGS sequence"/>
</dbReference>
<protein>
    <submittedName>
        <fullName evidence="2">Uncharacterized protein</fullName>
    </submittedName>
</protein>
<dbReference type="AlphaFoldDB" id="A0A5B7CP14"/>
<dbReference type="EMBL" id="VSRR010000121">
    <property type="protein sequence ID" value="MPC10531.1"/>
    <property type="molecule type" value="Genomic_DNA"/>
</dbReference>
<reference evidence="2 3" key="1">
    <citation type="submission" date="2019-05" db="EMBL/GenBank/DDBJ databases">
        <title>Another draft genome of Portunus trituberculatus and its Hox gene families provides insights of decapod evolution.</title>
        <authorList>
            <person name="Jeong J.-H."/>
            <person name="Song I."/>
            <person name="Kim S."/>
            <person name="Choi T."/>
            <person name="Kim D."/>
            <person name="Ryu S."/>
            <person name="Kim W."/>
        </authorList>
    </citation>
    <scope>NUCLEOTIDE SEQUENCE [LARGE SCALE GENOMIC DNA]</scope>
    <source>
        <tissue evidence="2">Muscle</tissue>
    </source>
</reference>
<keyword evidence="3" id="KW-1185">Reference proteome</keyword>
<evidence type="ECO:0000313" key="3">
    <source>
        <dbReference type="Proteomes" id="UP000324222"/>
    </source>
</evidence>
<evidence type="ECO:0000313" key="2">
    <source>
        <dbReference type="EMBL" id="MPC10531.1"/>
    </source>
</evidence>
<organism evidence="2 3">
    <name type="scientific">Portunus trituberculatus</name>
    <name type="common">Swimming crab</name>
    <name type="synonym">Neptunus trituberculatus</name>
    <dbReference type="NCBI Taxonomy" id="210409"/>
    <lineage>
        <taxon>Eukaryota</taxon>
        <taxon>Metazoa</taxon>
        <taxon>Ecdysozoa</taxon>
        <taxon>Arthropoda</taxon>
        <taxon>Crustacea</taxon>
        <taxon>Multicrustacea</taxon>
        <taxon>Malacostraca</taxon>
        <taxon>Eumalacostraca</taxon>
        <taxon>Eucarida</taxon>
        <taxon>Decapoda</taxon>
        <taxon>Pleocyemata</taxon>
        <taxon>Brachyura</taxon>
        <taxon>Eubrachyura</taxon>
        <taxon>Portunoidea</taxon>
        <taxon>Portunidae</taxon>
        <taxon>Portuninae</taxon>
        <taxon>Portunus</taxon>
    </lineage>
</organism>
<evidence type="ECO:0000256" key="1">
    <source>
        <dbReference type="SAM" id="MobiDB-lite"/>
    </source>
</evidence>
<gene>
    <name evidence="2" type="ORF">E2C01_003168</name>
</gene>
<sequence>MQRLTNTAPQPLGASAQVVPATTPPDTPVFSQTQTYMQVSLHSDILRVRVRWKRCGRKRGTCAPCMPLGDQRVVGEVWEKEG</sequence>
<name>A0A5B7CP14_PORTR</name>
<accession>A0A5B7CP14</accession>
<feature type="region of interest" description="Disordered" evidence="1">
    <location>
        <begin position="1"/>
        <end position="25"/>
    </location>
</feature>
<proteinExistence type="predicted"/>